<keyword evidence="1" id="KW-0479">Metal-binding</keyword>
<name>A0A2A9E9V0_9MICO</name>
<dbReference type="PROSITE" id="PS00932">
    <property type="entry name" value="MOLYBDOPTERIN_PROK_3"/>
    <property type="match status" value="1"/>
</dbReference>
<keyword evidence="2" id="KW-0408">Iron</keyword>
<feature type="domain" description="Molybdopterin dinucleotide-binding" evidence="6">
    <location>
        <begin position="696"/>
        <end position="803"/>
    </location>
</feature>
<dbReference type="GO" id="GO:0003954">
    <property type="term" value="F:NADH dehydrogenase activity"/>
    <property type="evidence" value="ECO:0007669"/>
    <property type="project" value="TreeGrafter"/>
</dbReference>
<evidence type="ECO:0000313" key="8">
    <source>
        <dbReference type="Proteomes" id="UP000225548"/>
    </source>
</evidence>
<dbReference type="Gene3D" id="2.20.25.90">
    <property type="entry name" value="ADC-like domains"/>
    <property type="match status" value="1"/>
</dbReference>
<dbReference type="EMBL" id="PDJG01000001">
    <property type="protein sequence ID" value="PFG34990.1"/>
    <property type="molecule type" value="Genomic_DNA"/>
</dbReference>
<organism evidence="7 8">
    <name type="scientific">Sanguibacter antarcticus</name>
    <dbReference type="NCBI Taxonomy" id="372484"/>
    <lineage>
        <taxon>Bacteria</taxon>
        <taxon>Bacillati</taxon>
        <taxon>Actinomycetota</taxon>
        <taxon>Actinomycetes</taxon>
        <taxon>Micrococcales</taxon>
        <taxon>Sanguibacteraceae</taxon>
        <taxon>Sanguibacter</taxon>
    </lineage>
</organism>
<keyword evidence="3" id="KW-0411">Iron-sulfur</keyword>
<dbReference type="PANTHER" id="PTHR43105">
    <property type="entry name" value="RESPIRATORY NITRATE REDUCTASE"/>
    <property type="match status" value="1"/>
</dbReference>
<feature type="domain" description="Molybdopterin oxidoreductase" evidence="5">
    <location>
        <begin position="90"/>
        <end position="539"/>
    </location>
</feature>
<dbReference type="Gene3D" id="3.40.228.10">
    <property type="entry name" value="Dimethylsulfoxide Reductase, domain 2"/>
    <property type="match status" value="1"/>
</dbReference>
<feature type="compositionally biased region" description="Gly residues" evidence="4">
    <location>
        <begin position="636"/>
        <end position="646"/>
    </location>
</feature>
<proteinExistence type="predicted"/>
<feature type="region of interest" description="Disordered" evidence="4">
    <location>
        <begin position="594"/>
        <end position="650"/>
    </location>
</feature>
<dbReference type="SUPFAM" id="SSF50692">
    <property type="entry name" value="ADC-like"/>
    <property type="match status" value="1"/>
</dbReference>
<dbReference type="Gene3D" id="3.40.50.740">
    <property type="match status" value="1"/>
</dbReference>
<evidence type="ECO:0000313" key="7">
    <source>
        <dbReference type="EMBL" id="PFG34990.1"/>
    </source>
</evidence>
<dbReference type="GO" id="GO:0016020">
    <property type="term" value="C:membrane"/>
    <property type="evidence" value="ECO:0007669"/>
    <property type="project" value="TreeGrafter"/>
</dbReference>
<dbReference type="Pfam" id="PF00384">
    <property type="entry name" value="Molybdopterin"/>
    <property type="match status" value="1"/>
</dbReference>
<dbReference type="InterPro" id="IPR009010">
    <property type="entry name" value="Asp_de-COase-like_dom_sf"/>
</dbReference>
<evidence type="ECO:0000256" key="2">
    <source>
        <dbReference type="ARBA" id="ARBA00023004"/>
    </source>
</evidence>
<gene>
    <name evidence="7" type="ORF">ATL42_2922</name>
</gene>
<dbReference type="SUPFAM" id="SSF53706">
    <property type="entry name" value="Formate dehydrogenase/DMSO reductase, domains 1-3"/>
    <property type="match status" value="1"/>
</dbReference>
<dbReference type="CDD" id="cd00508">
    <property type="entry name" value="MopB_CT_Fdh-Nap-like"/>
    <property type="match status" value="1"/>
</dbReference>
<dbReference type="InterPro" id="IPR050123">
    <property type="entry name" value="Prok_molybdopt-oxidoreductase"/>
</dbReference>
<dbReference type="PANTHER" id="PTHR43105:SF10">
    <property type="entry name" value="NADH-QUINONE OXIDOREDUCTASE SUBUNIT G"/>
    <property type="match status" value="1"/>
</dbReference>
<evidence type="ECO:0000256" key="3">
    <source>
        <dbReference type="ARBA" id="ARBA00023014"/>
    </source>
</evidence>
<dbReference type="Pfam" id="PF01568">
    <property type="entry name" value="Molydop_binding"/>
    <property type="match status" value="1"/>
</dbReference>
<dbReference type="InterPro" id="IPR006657">
    <property type="entry name" value="MoPterin_dinucl-bd_dom"/>
</dbReference>
<keyword evidence="8" id="KW-1185">Reference proteome</keyword>
<protein>
    <submittedName>
        <fullName evidence="7">Assimilatory nitrate reductase (NADH) alpha subunit apoprotein</fullName>
    </submittedName>
</protein>
<dbReference type="AlphaFoldDB" id="A0A2A9E9V0"/>
<evidence type="ECO:0000259" key="5">
    <source>
        <dbReference type="Pfam" id="PF00384"/>
    </source>
</evidence>
<comment type="caution">
    <text evidence="7">The sequence shown here is derived from an EMBL/GenBank/DDBJ whole genome shotgun (WGS) entry which is preliminary data.</text>
</comment>
<evidence type="ECO:0000256" key="4">
    <source>
        <dbReference type="SAM" id="MobiDB-lite"/>
    </source>
</evidence>
<dbReference type="GO" id="GO:0043546">
    <property type="term" value="F:molybdopterin cofactor binding"/>
    <property type="evidence" value="ECO:0007669"/>
    <property type="project" value="InterPro"/>
</dbReference>
<dbReference type="InterPro" id="IPR006656">
    <property type="entry name" value="Mopterin_OxRdtase"/>
</dbReference>
<dbReference type="Gene3D" id="2.40.40.20">
    <property type="match status" value="1"/>
</dbReference>
<accession>A0A2A9E9V0</accession>
<evidence type="ECO:0000256" key="1">
    <source>
        <dbReference type="ARBA" id="ARBA00022723"/>
    </source>
</evidence>
<dbReference type="GO" id="GO:0022904">
    <property type="term" value="P:respiratory electron transport chain"/>
    <property type="evidence" value="ECO:0007669"/>
    <property type="project" value="TreeGrafter"/>
</dbReference>
<sequence>MPATPATPVPAVAPGPTSTHCPYCALQCAMTLEPAAVTGARQDAGGQAAAGPVALGLPSVVVQGREFPTNRGGLCQKGWTSASVLTAPDRLTTPLVRGADGELHATTWDDALDLVAAHARQTAADHGPDAVAVFGGGGLTNEKAYALGKFARTVLRTANIDYNGRFCMASAAAGANRAFGIDRGLPFPLADVGGAEAVLLLGSNLAETMPPAVQHLAGARDRGGLVVVDPRRSATATLTENGAGAHLQVVPGTDLVVLLALLHVVWAEGLADSAYLADRTTGSDAVRRSVAAWWPERAEQVCGVAADELRRVARLLAGASPLHGGAGAYVLTGRGVEQSTQGTATVTAAINLSLALGLPGRPGSGYGTITGQGNGQGGREHGQKADQLPGYRKIDDPAARAHVAAVWGVDPDSLPGPGLPAVELLRRLGQPAQPASPGHPGTPAGPRMLMVHGSNIVVSAPNSQTVTANLDDLDLLVVCDVVPSETARLADVVLPVTQWAEEEGTLTSLEGRIIRRRRAVAAPDGVRSELEIFAALADRLGSSVHFSTDPAEVFDELARASAGGTADYSGLSHARLDKDPNLFWPVPASAPTVLGRSSAVSSSSGIRPDLGPTNARDRAECPSSTGSSRSMLRASGGSGVGAGRSGGAAEHGAVEALHPGSPRLFLDRFPTPDGRARMVAVDHAGPSDDVRADAPIYLVTGRVLQHYQSGAQTRRVAELVKAAPEPFVEIHPVLAQCLGIEDGASVRVASSRGAVVAPARLTTTARLDTVFMPFHWAGTGSVNRVTTDATDPISGMPEFKVCAVDVSLAGTVVPPPDSVARAPHHLAEVRT</sequence>
<dbReference type="GO" id="GO:0046872">
    <property type="term" value="F:metal ion binding"/>
    <property type="evidence" value="ECO:0007669"/>
    <property type="project" value="UniProtKB-KW"/>
</dbReference>
<dbReference type="InterPro" id="IPR006655">
    <property type="entry name" value="Mopterin_OxRdtase_prok_CS"/>
</dbReference>
<evidence type="ECO:0000259" key="6">
    <source>
        <dbReference type="Pfam" id="PF01568"/>
    </source>
</evidence>
<dbReference type="GO" id="GO:0051536">
    <property type="term" value="F:iron-sulfur cluster binding"/>
    <property type="evidence" value="ECO:0007669"/>
    <property type="project" value="UniProtKB-KW"/>
</dbReference>
<reference evidence="7 8" key="1">
    <citation type="submission" date="2017-10" db="EMBL/GenBank/DDBJ databases">
        <title>Sequencing the genomes of 1000 actinobacteria strains.</title>
        <authorList>
            <person name="Klenk H.-P."/>
        </authorList>
    </citation>
    <scope>NUCLEOTIDE SEQUENCE [LARGE SCALE GENOMIC DNA]</scope>
    <source>
        <strain evidence="7 8">DSM 18966</strain>
    </source>
</reference>
<dbReference type="Proteomes" id="UP000225548">
    <property type="component" value="Unassembled WGS sequence"/>
</dbReference>